<dbReference type="PROSITE" id="PS51257">
    <property type="entry name" value="PROKAR_LIPOPROTEIN"/>
    <property type="match status" value="1"/>
</dbReference>
<name>A0A4Y3WS05_9PSEU</name>
<reference evidence="2 3" key="1">
    <citation type="submission" date="2019-06" db="EMBL/GenBank/DDBJ databases">
        <title>Whole genome shotgun sequence of Pseudonocardia hydrocarbonoxydans NBRC 14498.</title>
        <authorList>
            <person name="Hosoyama A."/>
            <person name="Uohara A."/>
            <person name="Ohji S."/>
            <person name="Ichikawa N."/>
        </authorList>
    </citation>
    <scope>NUCLEOTIDE SEQUENCE [LARGE SCALE GENOMIC DNA]</scope>
    <source>
        <strain evidence="2 3">NBRC 14498</strain>
    </source>
</reference>
<dbReference type="RefSeq" id="WP_141280129.1">
    <property type="nucleotide sequence ID" value="NZ_BAAARZ010000066.1"/>
</dbReference>
<evidence type="ECO:0000313" key="3">
    <source>
        <dbReference type="Proteomes" id="UP000320338"/>
    </source>
</evidence>
<protein>
    <recommendedName>
        <fullName evidence="4">Lipoprotein</fullName>
    </recommendedName>
</protein>
<sequence length="223" mass="22796">MTTRRTATLIAAALGTAALVGCAAPAAPVPTVNLGSATTSPSPGPLPSAAPALSDGEFDVAAAEAATARFAVSGGTLQLLSVQVADGWEQTGERIGSDEVELRFAAGGRTVTLEAEVDDGRFETDVDIDEAATPGPRTYDAAGAGTVEVDVQGDRVALVGQSAAPGWVATVDEDDLADGEVEVRFRNDAESRTVDVDVDVDDGVLNVDIDTRTGRGYDAPRPR</sequence>
<dbReference type="Proteomes" id="UP000320338">
    <property type="component" value="Unassembled WGS sequence"/>
</dbReference>
<comment type="caution">
    <text evidence="2">The sequence shown here is derived from an EMBL/GenBank/DDBJ whole genome shotgun (WGS) entry which is preliminary data.</text>
</comment>
<evidence type="ECO:0000313" key="2">
    <source>
        <dbReference type="EMBL" id="GEC21298.1"/>
    </source>
</evidence>
<dbReference type="EMBL" id="BJNG01000031">
    <property type="protein sequence ID" value="GEC21298.1"/>
    <property type="molecule type" value="Genomic_DNA"/>
</dbReference>
<evidence type="ECO:0000256" key="1">
    <source>
        <dbReference type="SAM" id="SignalP"/>
    </source>
</evidence>
<dbReference type="OrthoDB" id="3788529at2"/>
<gene>
    <name evidence="2" type="ORF">PHY01_35810</name>
</gene>
<proteinExistence type="predicted"/>
<dbReference type="AlphaFoldDB" id="A0A4Y3WS05"/>
<feature type="chain" id="PRO_5021308040" description="Lipoprotein" evidence="1">
    <location>
        <begin position="27"/>
        <end position="223"/>
    </location>
</feature>
<accession>A0A4Y3WS05</accession>
<keyword evidence="1" id="KW-0732">Signal</keyword>
<evidence type="ECO:0008006" key="4">
    <source>
        <dbReference type="Google" id="ProtNLM"/>
    </source>
</evidence>
<organism evidence="2 3">
    <name type="scientific">Pseudonocardia hydrocarbonoxydans</name>
    <dbReference type="NCBI Taxonomy" id="76726"/>
    <lineage>
        <taxon>Bacteria</taxon>
        <taxon>Bacillati</taxon>
        <taxon>Actinomycetota</taxon>
        <taxon>Actinomycetes</taxon>
        <taxon>Pseudonocardiales</taxon>
        <taxon>Pseudonocardiaceae</taxon>
        <taxon>Pseudonocardia</taxon>
    </lineage>
</organism>
<feature type="signal peptide" evidence="1">
    <location>
        <begin position="1"/>
        <end position="26"/>
    </location>
</feature>
<keyword evidence="3" id="KW-1185">Reference proteome</keyword>